<protein>
    <submittedName>
        <fullName evidence="2">Aminoglycoside phosphotransferase (APT) family kinase protein</fullName>
    </submittedName>
</protein>
<proteinExistence type="predicted"/>
<accession>A0A840WRM6</accession>
<dbReference type="InterPro" id="IPR011009">
    <property type="entry name" value="Kinase-like_dom_sf"/>
</dbReference>
<dbReference type="InterPro" id="IPR002575">
    <property type="entry name" value="Aminoglycoside_PTrfase"/>
</dbReference>
<dbReference type="CDD" id="cd05155">
    <property type="entry name" value="APH_ChoK_like_1"/>
    <property type="match status" value="1"/>
</dbReference>
<evidence type="ECO:0000259" key="1">
    <source>
        <dbReference type="Pfam" id="PF01636"/>
    </source>
</evidence>
<dbReference type="GO" id="GO:0016301">
    <property type="term" value="F:kinase activity"/>
    <property type="evidence" value="ECO:0007669"/>
    <property type="project" value="UniProtKB-KW"/>
</dbReference>
<comment type="caution">
    <text evidence="2">The sequence shown here is derived from an EMBL/GenBank/DDBJ whole genome shotgun (WGS) entry which is preliminary data.</text>
</comment>
<dbReference type="SUPFAM" id="SSF56112">
    <property type="entry name" value="Protein kinase-like (PK-like)"/>
    <property type="match status" value="1"/>
</dbReference>
<dbReference type="PANTHER" id="PTHR21310">
    <property type="entry name" value="AMINOGLYCOSIDE PHOSPHOTRANSFERASE-RELATED-RELATED"/>
    <property type="match status" value="1"/>
</dbReference>
<dbReference type="Pfam" id="PF01636">
    <property type="entry name" value="APH"/>
    <property type="match status" value="1"/>
</dbReference>
<gene>
    <name evidence="2" type="ORF">HNR07_005443</name>
</gene>
<evidence type="ECO:0000313" key="3">
    <source>
        <dbReference type="Proteomes" id="UP000579647"/>
    </source>
</evidence>
<name>A0A840WRM6_9ACTN</name>
<dbReference type="Gene3D" id="3.90.1200.10">
    <property type="match status" value="1"/>
</dbReference>
<evidence type="ECO:0000313" key="2">
    <source>
        <dbReference type="EMBL" id="MBB5494306.1"/>
    </source>
</evidence>
<dbReference type="AlphaFoldDB" id="A0A840WRM6"/>
<dbReference type="InterPro" id="IPR051678">
    <property type="entry name" value="AGP_Transferase"/>
</dbReference>
<keyword evidence="3" id="KW-1185">Reference proteome</keyword>
<dbReference type="RefSeq" id="WP_184367590.1">
    <property type="nucleotide sequence ID" value="NZ_BAAAKM010000059.1"/>
</dbReference>
<dbReference type="Proteomes" id="UP000579647">
    <property type="component" value="Unassembled WGS sequence"/>
</dbReference>
<dbReference type="PANTHER" id="PTHR21310:SF42">
    <property type="entry name" value="BIFUNCTIONAL AAC_APH"/>
    <property type="match status" value="1"/>
</dbReference>
<dbReference type="EMBL" id="JACHDO010000001">
    <property type="protein sequence ID" value="MBB5494306.1"/>
    <property type="molecule type" value="Genomic_DNA"/>
</dbReference>
<feature type="domain" description="Aminoglycoside phosphotransferase" evidence="1">
    <location>
        <begin position="33"/>
        <end position="258"/>
    </location>
</feature>
<sequence length="309" mass="33811">MRTPPAEVAITPELVRRLLREQHPDLAALPLATVANGWDNTILTLGEHLCVRVPRRAAAERLVVNEQRWLPGIAERVGVPVSAPLRVGHPGPDYPWHWSVNPWFEGRTAAEVPVGERSDLVGPLALFLSQLHAPAPGDAPENPFRGVPLGVRESKLRERVADSGIPRSAELLALWEKLVDTPEWTGPALWLHGDLHPANILVSTEARTRAEGRLSLTAVLDFGDLTSGDPASDLAVAWMTFTPQDRARLRAELDRLASTGEHVTGLDDHTWQRARAWAILYAALLAASAEEYPLLGAMGDHTITQLLDT</sequence>
<keyword evidence="2" id="KW-0808">Transferase</keyword>
<keyword evidence="2" id="KW-0418">Kinase</keyword>
<reference evidence="2 3" key="1">
    <citation type="submission" date="2020-08" db="EMBL/GenBank/DDBJ databases">
        <title>Sequencing the genomes of 1000 actinobacteria strains.</title>
        <authorList>
            <person name="Klenk H.-P."/>
        </authorList>
    </citation>
    <scope>NUCLEOTIDE SEQUENCE [LARGE SCALE GENOMIC DNA]</scope>
    <source>
        <strain evidence="2 3">DSM 44598</strain>
    </source>
</reference>
<dbReference type="Gene3D" id="3.30.200.20">
    <property type="entry name" value="Phosphorylase Kinase, domain 1"/>
    <property type="match status" value="1"/>
</dbReference>
<organism evidence="2 3">
    <name type="scientific">Nocardiopsis metallicus</name>
    <dbReference type="NCBI Taxonomy" id="179819"/>
    <lineage>
        <taxon>Bacteria</taxon>
        <taxon>Bacillati</taxon>
        <taxon>Actinomycetota</taxon>
        <taxon>Actinomycetes</taxon>
        <taxon>Streptosporangiales</taxon>
        <taxon>Nocardiopsidaceae</taxon>
        <taxon>Nocardiopsis</taxon>
    </lineage>
</organism>